<feature type="domain" description="Cyclic nucleotide-binding" evidence="4">
    <location>
        <begin position="22"/>
        <end position="125"/>
    </location>
</feature>
<gene>
    <name evidence="7" type="primary">cap_2</name>
    <name evidence="6" type="ORF">CSF007_11560</name>
    <name evidence="7" type="ORF">NCTC10476_03384</name>
</gene>
<evidence type="ECO:0000313" key="6">
    <source>
        <dbReference type="EMBL" id="CEK28055.1"/>
    </source>
</evidence>
<dbReference type="GO" id="GO:0005829">
    <property type="term" value="C:cytosol"/>
    <property type="evidence" value="ECO:0007669"/>
    <property type="project" value="TreeGrafter"/>
</dbReference>
<dbReference type="Gene3D" id="1.10.10.10">
    <property type="entry name" value="Winged helix-like DNA-binding domain superfamily/Winged helix DNA-binding domain"/>
    <property type="match status" value="1"/>
</dbReference>
<dbReference type="eggNOG" id="COG0664">
    <property type="taxonomic scope" value="Bacteria"/>
</dbReference>
<evidence type="ECO:0000256" key="1">
    <source>
        <dbReference type="ARBA" id="ARBA00023015"/>
    </source>
</evidence>
<sequence length="238" mass="27696">MIYIKNVMDCNKSIDTFISHELFKEIPIIKLNKLIHKCRQVFFCSGDILFHEGERLNDCLLLEKGSIDTLRYTPRGNEKIFKQFQRGEFIAIAAAFMDHNRHPMNIRATSNGHALLISVQELRQLCQQHTNLCISILKYVCQQLHETVNQVDLLLSGAAAERLAAYLLTLKETQHSNMLDLPLNRIQLATSLGMRNETLSRLMSEWKKKKYIQYRANWLELLDIPQLRAIACHLMRIF</sequence>
<evidence type="ECO:0000256" key="3">
    <source>
        <dbReference type="ARBA" id="ARBA00023163"/>
    </source>
</evidence>
<dbReference type="EMBL" id="UHJG01000002">
    <property type="protein sequence ID" value="SUQ37263.1"/>
    <property type="molecule type" value="Genomic_DNA"/>
</dbReference>
<organism evidence="6">
    <name type="scientific">Yersinia ruckeri</name>
    <dbReference type="NCBI Taxonomy" id="29486"/>
    <lineage>
        <taxon>Bacteria</taxon>
        <taxon>Pseudomonadati</taxon>
        <taxon>Pseudomonadota</taxon>
        <taxon>Gammaproteobacteria</taxon>
        <taxon>Enterobacterales</taxon>
        <taxon>Yersiniaceae</taxon>
        <taxon>Yersinia</taxon>
    </lineage>
</organism>
<dbReference type="EMBL" id="LN681231">
    <property type="protein sequence ID" value="CEK28055.1"/>
    <property type="molecule type" value="Genomic_DNA"/>
</dbReference>
<dbReference type="SMART" id="SM00100">
    <property type="entry name" value="cNMP"/>
    <property type="match status" value="1"/>
</dbReference>
<dbReference type="KEGG" id="yrb:UGYR_04050"/>
<reference evidence="6" key="1">
    <citation type="journal article" date="2015" name="Genome Announc.">
        <title>Complete Genome Sequence of Yersinia ruckeri Strain CSF007-82, Etiologic Agent of Red Mouth Disease in Salmonid Fish.</title>
        <authorList>
            <person name="Nelson M.C."/>
            <person name="LaPatra S.E."/>
            <person name="Welch T.J."/>
            <person name="Graf J."/>
        </authorList>
    </citation>
    <scope>NUCLEOTIDE SEQUENCE</scope>
    <source>
        <strain evidence="6">CSF007-82</strain>
    </source>
</reference>
<dbReference type="InterPro" id="IPR036390">
    <property type="entry name" value="WH_DNA-bd_sf"/>
</dbReference>
<evidence type="ECO:0000256" key="2">
    <source>
        <dbReference type="ARBA" id="ARBA00023125"/>
    </source>
</evidence>
<reference evidence="7 8" key="2">
    <citation type="submission" date="2018-06" db="EMBL/GenBank/DDBJ databases">
        <authorList>
            <consortium name="Pathogen Informatics"/>
            <person name="Doyle S."/>
        </authorList>
    </citation>
    <scope>NUCLEOTIDE SEQUENCE [LARGE SCALE GENOMIC DNA]</scope>
    <source>
        <strain evidence="7 8">NCTC10476</strain>
    </source>
</reference>
<dbReference type="STRING" id="29486.UGYR_04050"/>
<dbReference type="InterPro" id="IPR000595">
    <property type="entry name" value="cNMP-bd_dom"/>
</dbReference>
<accession>A0A085U4M5</accession>
<keyword evidence="1" id="KW-0805">Transcription regulation</keyword>
<name>A0A085U4M5_YERRU</name>
<dbReference type="SMART" id="SM00419">
    <property type="entry name" value="HTH_CRP"/>
    <property type="match status" value="1"/>
</dbReference>
<dbReference type="PANTHER" id="PTHR24567">
    <property type="entry name" value="CRP FAMILY TRANSCRIPTIONAL REGULATORY PROTEIN"/>
    <property type="match status" value="1"/>
</dbReference>
<dbReference type="Pfam" id="PF13545">
    <property type="entry name" value="HTH_Crp_2"/>
    <property type="match status" value="1"/>
</dbReference>
<evidence type="ECO:0000259" key="4">
    <source>
        <dbReference type="PROSITE" id="PS50042"/>
    </source>
</evidence>
<dbReference type="SUPFAM" id="SSF46785">
    <property type="entry name" value="Winged helix' DNA-binding domain"/>
    <property type="match status" value="1"/>
</dbReference>
<dbReference type="InterPro" id="IPR036388">
    <property type="entry name" value="WH-like_DNA-bd_sf"/>
</dbReference>
<dbReference type="Proteomes" id="UP000255169">
    <property type="component" value="Unassembled WGS sequence"/>
</dbReference>
<dbReference type="InterPro" id="IPR018490">
    <property type="entry name" value="cNMP-bd_dom_sf"/>
</dbReference>
<dbReference type="GO" id="GO:0003700">
    <property type="term" value="F:DNA-binding transcription factor activity"/>
    <property type="evidence" value="ECO:0007669"/>
    <property type="project" value="TreeGrafter"/>
</dbReference>
<proteinExistence type="predicted"/>
<dbReference type="Pfam" id="PF00027">
    <property type="entry name" value="cNMP_binding"/>
    <property type="match status" value="1"/>
</dbReference>
<dbReference type="PATRIC" id="fig|29486.44.peg.2549"/>
<evidence type="ECO:0000313" key="7">
    <source>
        <dbReference type="EMBL" id="SUQ37263.1"/>
    </source>
</evidence>
<dbReference type="PROSITE" id="PS51063">
    <property type="entry name" value="HTH_CRP_2"/>
    <property type="match status" value="1"/>
</dbReference>
<keyword evidence="3" id="KW-0804">Transcription</keyword>
<dbReference type="InterPro" id="IPR050397">
    <property type="entry name" value="Env_Response_Regulators"/>
</dbReference>
<dbReference type="AlphaFoldDB" id="A0A085U4M5"/>
<dbReference type="CDD" id="cd00038">
    <property type="entry name" value="CAP_ED"/>
    <property type="match status" value="1"/>
</dbReference>
<feature type="domain" description="HTH crp-type" evidence="5">
    <location>
        <begin position="157"/>
        <end position="225"/>
    </location>
</feature>
<keyword evidence="8" id="KW-1185">Reference proteome</keyword>
<dbReference type="Gene3D" id="2.60.120.10">
    <property type="entry name" value="Jelly Rolls"/>
    <property type="match status" value="1"/>
</dbReference>
<protein>
    <submittedName>
        <fullName evidence="6">Hcp transcriptional regulator HcpR (Crp/Fnr family)</fullName>
    </submittedName>
    <submittedName>
        <fullName evidence="7">cAMP-regulatory protein</fullName>
    </submittedName>
</protein>
<dbReference type="InterPro" id="IPR012318">
    <property type="entry name" value="HTH_CRP"/>
</dbReference>
<dbReference type="PANTHER" id="PTHR24567:SF26">
    <property type="entry name" value="REGULATORY PROTEIN YEIL"/>
    <property type="match status" value="1"/>
</dbReference>
<evidence type="ECO:0000259" key="5">
    <source>
        <dbReference type="PROSITE" id="PS51063"/>
    </source>
</evidence>
<dbReference type="InterPro" id="IPR014710">
    <property type="entry name" value="RmlC-like_jellyroll"/>
</dbReference>
<evidence type="ECO:0000313" key="8">
    <source>
        <dbReference type="Proteomes" id="UP000255169"/>
    </source>
</evidence>
<dbReference type="PROSITE" id="PS50042">
    <property type="entry name" value="CNMP_BINDING_3"/>
    <property type="match status" value="1"/>
</dbReference>
<dbReference type="SUPFAM" id="SSF51206">
    <property type="entry name" value="cAMP-binding domain-like"/>
    <property type="match status" value="1"/>
</dbReference>
<keyword evidence="2" id="KW-0238">DNA-binding</keyword>
<dbReference type="GO" id="GO:0003677">
    <property type="term" value="F:DNA binding"/>
    <property type="evidence" value="ECO:0007669"/>
    <property type="project" value="UniProtKB-KW"/>
</dbReference>